<evidence type="ECO:0000256" key="5">
    <source>
        <dbReference type="ARBA" id="ARBA00022729"/>
    </source>
</evidence>
<dbReference type="Gene3D" id="2.20.200.10">
    <property type="entry name" value="Outer membrane efflux proteins (OEP)"/>
    <property type="match status" value="1"/>
</dbReference>
<dbReference type="PANTHER" id="PTHR30203:SF20">
    <property type="entry name" value="MULTIDRUG RESISTANCE OUTER MEMBRANE PROTEIN MDTP-RELATED"/>
    <property type="match status" value="1"/>
</dbReference>
<dbReference type="GO" id="GO:0015562">
    <property type="term" value="F:efflux transmembrane transporter activity"/>
    <property type="evidence" value="ECO:0007669"/>
    <property type="project" value="InterPro"/>
</dbReference>
<dbReference type="GO" id="GO:0005886">
    <property type="term" value="C:plasma membrane"/>
    <property type="evidence" value="ECO:0007669"/>
    <property type="project" value="UniProtKB-SubCell"/>
</dbReference>
<sequence length="475" mass="50534">MKSRLFSVALVAALTGCASHSDLAPITRPTDGSTLAAGQSLAGSPITAAPVTDWWREFGDPQLDALIEDALKSSPSLQLAEARLRLAMAQAGVADSTTLPRVSGNYQGNRERMSEHFLYPPPFGGSTITTNRLALDFSYELDFWGRHRETLRGAQSEARAAELERQSARLMLATGIARSYVELDRLLGQQELSAQLLKAGREATSLVDQRVAAGIDNEPARNRAHSQSAALESELAAIGEQVLRVRHQLAALLGAGPDRGLSIARPRLTQAGALALPSVLPAELMGRRPDVVAQRLRVQAAEHYAEATKADFYPNVNLSAFLGFQAIGADALLKSGSRIAGLGPAVSLPIYAGGNTRARVAGRYAEYDAAAAQYNATLSTALREIADAVGAWRTVEEREKAQGIAATETGKAFEASRRRHTAGIDSRLTVITSQADAIAEQRRAADLRAQRFAAAIELARALGGGYAPSAVTAQH</sequence>
<dbReference type="OrthoDB" id="9770517at2"/>
<dbReference type="PROSITE" id="PS51257">
    <property type="entry name" value="PROKAR_LIPOPROTEIN"/>
    <property type="match status" value="1"/>
</dbReference>
<keyword evidence="4 9" id="KW-0812">Transmembrane</keyword>
<keyword evidence="11" id="KW-1185">Reference proteome</keyword>
<evidence type="ECO:0000256" key="9">
    <source>
        <dbReference type="RuleBase" id="RU362097"/>
    </source>
</evidence>
<keyword evidence="8 9" id="KW-0449">Lipoprotein</keyword>
<dbReference type="Pfam" id="PF02321">
    <property type="entry name" value="OEP"/>
    <property type="match status" value="2"/>
</dbReference>
<name>A0A6S6Y4X4_9PROT</name>
<gene>
    <name evidence="10" type="ORF">DENOEST_0483</name>
</gene>
<feature type="signal peptide" evidence="9">
    <location>
        <begin position="1"/>
        <end position="24"/>
    </location>
</feature>
<evidence type="ECO:0000313" key="11">
    <source>
        <dbReference type="Proteomes" id="UP000515733"/>
    </source>
</evidence>
<evidence type="ECO:0000256" key="8">
    <source>
        <dbReference type="ARBA" id="ARBA00023288"/>
    </source>
</evidence>
<dbReference type="InterPro" id="IPR003423">
    <property type="entry name" value="OMP_efflux"/>
</dbReference>
<evidence type="ECO:0000256" key="7">
    <source>
        <dbReference type="ARBA" id="ARBA00023139"/>
    </source>
</evidence>
<accession>A0A6S6Y4X4</accession>
<dbReference type="RefSeq" id="WP_145770574.1">
    <property type="nucleotide sequence ID" value="NZ_LR778301.1"/>
</dbReference>
<dbReference type="Gene3D" id="1.20.1600.10">
    <property type="entry name" value="Outer membrane efflux proteins (OEP)"/>
    <property type="match status" value="1"/>
</dbReference>
<reference evidence="10 11" key="1">
    <citation type="submission" date="2020-03" db="EMBL/GenBank/DDBJ databases">
        <authorList>
            <consortium name="Genoscope - CEA"/>
            <person name="William W."/>
        </authorList>
    </citation>
    <scope>NUCLEOTIDE SEQUENCE [LARGE SCALE GENOMIC DNA]</scope>
    <source>
        <strain evidence="11">DSM 16959</strain>
    </source>
</reference>
<dbReference type="AlphaFoldDB" id="A0A6S6Y4X4"/>
<dbReference type="PANTHER" id="PTHR30203">
    <property type="entry name" value="OUTER MEMBRANE CATION EFFLUX PROTEIN"/>
    <property type="match status" value="1"/>
</dbReference>
<evidence type="ECO:0000256" key="3">
    <source>
        <dbReference type="ARBA" id="ARBA00022452"/>
    </source>
</evidence>
<keyword evidence="3 9" id="KW-1134">Transmembrane beta strand</keyword>
<keyword evidence="7 9" id="KW-0564">Palmitate</keyword>
<dbReference type="InterPro" id="IPR010131">
    <property type="entry name" value="MdtP/NodT-like"/>
</dbReference>
<proteinExistence type="inferred from homology"/>
<dbReference type="Proteomes" id="UP000515733">
    <property type="component" value="Chromosome"/>
</dbReference>
<comment type="subcellular location">
    <subcellularLocation>
        <location evidence="9">Cell membrane</location>
        <topology evidence="9">Lipid-anchor</topology>
    </subcellularLocation>
    <subcellularLocation>
        <location evidence="1">Membrane</location>
    </subcellularLocation>
</comment>
<organism evidence="10 11">
    <name type="scientific">Denitratisoma oestradiolicum</name>
    <dbReference type="NCBI Taxonomy" id="311182"/>
    <lineage>
        <taxon>Bacteria</taxon>
        <taxon>Pseudomonadati</taxon>
        <taxon>Pseudomonadota</taxon>
        <taxon>Betaproteobacteria</taxon>
        <taxon>Nitrosomonadales</taxon>
        <taxon>Sterolibacteriaceae</taxon>
        <taxon>Denitratisoma</taxon>
    </lineage>
</organism>
<keyword evidence="6 9" id="KW-0472">Membrane</keyword>
<dbReference type="KEGG" id="doe:DENOEST_0483"/>
<evidence type="ECO:0000256" key="1">
    <source>
        <dbReference type="ARBA" id="ARBA00004370"/>
    </source>
</evidence>
<feature type="chain" id="PRO_5031677844" evidence="9">
    <location>
        <begin position="25"/>
        <end position="475"/>
    </location>
</feature>
<keyword evidence="5 9" id="KW-0732">Signal</keyword>
<evidence type="ECO:0000313" key="10">
    <source>
        <dbReference type="EMBL" id="CAB1367648.1"/>
    </source>
</evidence>
<dbReference type="NCBIfam" id="TIGR01845">
    <property type="entry name" value="outer_NodT"/>
    <property type="match status" value="1"/>
</dbReference>
<dbReference type="SUPFAM" id="SSF56954">
    <property type="entry name" value="Outer membrane efflux proteins (OEP)"/>
    <property type="match status" value="1"/>
</dbReference>
<evidence type="ECO:0000256" key="4">
    <source>
        <dbReference type="ARBA" id="ARBA00022692"/>
    </source>
</evidence>
<evidence type="ECO:0000256" key="2">
    <source>
        <dbReference type="ARBA" id="ARBA00007613"/>
    </source>
</evidence>
<dbReference type="EMBL" id="LR778301">
    <property type="protein sequence ID" value="CAB1367648.1"/>
    <property type="molecule type" value="Genomic_DNA"/>
</dbReference>
<evidence type="ECO:0000256" key="6">
    <source>
        <dbReference type="ARBA" id="ARBA00023136"/>
    </source>
</evidence>
<comment type="similarity">
    <text evidence="2 9">Belongs to the outer membrane factor (OMF) (TC 1.B.17) family.</text>
</comment>
<protein>
    <submittedName>
        <fullName evidence="10">RND efflux system, outer membrane lipoprotein, NodT family</fullName>
    </submittedName>
</protein>